<name>A0A8C5WC97_9ANUR</name>
<dbReference type="OrthoDB" id="9362863at2759"/>
<keyword evidence="4" id="KW-1185">Reference proteome</keyword>
<proteinExistence type="inferred from homology"/>
<dbReference type="InterPro" id="IPR002048">
    <property type="entry name" value="EF_hand_dom"/>
</dbReference>
<dbReference type="GO" id="GO:0046914">
    <property type="term" value="F:transition metal ion binding"/>
    <property type="evidence" value="ECO:0007669"/>
    <property type="project" value="InterPro"/>
</dbReference>
<gene>
    <name evidence="3" type="primary">SNTN</name>
</gene>
<dbReference type="PANTHER" id="PTHR11639">
    <property type="entry name" value="S100 CALCIUM-BINDING PROTEIN"/>
    <property type="match status" value="1"/>
</dbReference>
<comment type="similarity">
    <text evidence="1">Belongs to the S-100 family.</text>
</comment>
<dbReference type="GO" id="GO:0005509">
    <property type="term" value="F:calcium ion binding"/>
    <property type="evidence" value="ECO:0007669"/>
    <property type="project" value="InterPro"/>
</dbReference>
<dbReference type="InterPro" id="IPR013787">
    <property type="entry name" value="S100_Ca-bd_sub"/>
</dbReference>
<dbReference type="Ensembl" id="ENSLLET00000028753.1">
    <property type="protein sequence ID" value="ENSLLEP00000027672.1"/>
    <property type="gene ID" value="ENSLLEG00000017571.1"/>
</dbReference>
<dbReference type="Proteomes" id="UP000694569">
    <property type="component" value="Unplaced"/>
</dbReference>
<accession>A0A8C5WC97</accession>
<reference evidence="3" key="2">
    <citation type="submission" date="2025-09" db="UniProtKB">
        <authorList>
            <consortium name="Ensembl"/>
        </authorList>
    </citation>
    <scope>IDENTIFICATION</scope>
</reference>
<dbReference type="PROSITE" id="PS50222">
    <property type="entry name" value="EF_HAND_2"/>
    <property type="match status" value="1"/>
</dbReference>
<reference evidence="3" key="1">
    <citation type="submission" date="2025-08" db="UniProtKB">
        <authorList>
            <consortium name="Ensembl"/>
        </authorList>
    </citation>
    <scope>IDENTIFICATION</scope>
</reference>
<evidence type="ECO:0000313" key="3">
    <source>
        <dbReference type="Ensembl" id="ENSLLEP00000027672.1"/>
    </source>
</evidence>
<dbReference type="InterPro" id="IPR011992">
    <property type="entry name" value="EF-hand-dom_pair"/>
</dbReference>
<feature type="domain" description="EF-hand" evidence="2">
    <location>
        <begin position="84"/>
        <end position="119"/>
    </location>
</feature>
<dbReference type="SMART" id="SM01394">
    <property type="entry name" value="S_100"/>
    <property type="match status" value="1"/>
</dbReference>
<dbReference type="CDD" id="cd00213">
    <property type="entry name" value="S-100"/>
    <property type="match status" value="1"/>
</dbReference>
<dbReference type="PANTHER" id="PTHR11639:SF134">
    <property type="entry name" value="PROTEIN S100-A1-RELATED"/>
    <property type="match status" value="1"/>
</dbReference>
<organism evidence="3 4">
    <name type="scientific">Leptobrachium leishanense</name>
    <name type="common">Leishan spiny toad</name>
    <dbReference type="NCBI Taxonomy" id="445787"/>
    <lineage>
        <taxon>Eukaryota</taxon>
        <taxon>Metazoa</taxon>
        <taxon>Chordata</taxon>
        <taxon>Craniata</taxon>
        <taxon>Vertebrata</taxon>
        <taxon>Euteleostomi</taxon>
        <taxon>Amphibia</taxon>
        <taxon>Batrachia</taxon>
        <taxon>Anura</taxon>
        <taxon>Pelobatoidea</taxon>
        <taxon>Megophryidae</taxon>
        <taxon>Leptobrachium</taxon>
    </lineage>
</organism>
<dbReference type="Gene3D" id="1.10.238.10">
    <property type="entry name" value="EF-hand"/>
    <property type="match status" value="1"/>
</dbReference>
<dbReference type="InterPro" id="IPR034325">
    <property type="entry name" value="S-100_dom"/>
</dbReference>
<dbReference type="Pfam" id="PF01023">
    <property type="entry name" value="S_100"/>
    <property type="match status" value="1"/>
</dbReference>
<evidence type="ECO:0000256" key="1">
    <source>
        <dbReference type="ARBA" id="ARBA00007323"/>
    </source>
</evidence>
<dbReference type="AlphaFoldDB" id="A0A8C5WC97"/>
<evidence type="ECO:0000259" key="2">
    <source>
        <dbReference type="PROSITE" id="PS50222"/>
    </source>
</evidence>
<sequence>MRCIILLQKHSQNFTQCLSITNSIPIPKQLSSIKALGKGTDLEKAIATTILVYNSYSDSDGRISKADAVDLLKTQFHNFAQGQETKPKYNELMSDLEKDKDGKIDFEDVMVLLLSVSLMSDLFQEIRHVKNTK</sequence>
<dbReference type="GO" id="GO:0048306">
    <property type="term" value="F:calcium-dependent protein binding"/>
    <property type="evidence" value="ECO:0007669"/>
    <property type="project" value="TreeGrafter"/>
</dbReference>
<dbReference type="GeneTree" id="ENSGT00390000003322"/>
<dbReference type="SUPFAM" id="SSF47473">
    <property type="entry name" value="EF-hand"/>
    <property type="match status" value="1"/>
</dbReference>
<protein>
    <submittedName>
        <fullName evidence="3">Sentan, cilia apical structure protein</fullName>
    </submittedName>
</protein>
<evidence type="ECO:0000313" key="4">
    <source>
        <dbReference type="Proteomes" id="UP000694569"/>
    </source>
</evidence>